<protein>
    <submittedName>
        <fullName evidence="1">Uncharacterized protein</fullName>
    </submittedName>
</protein>
<evidence type="ECO:0000313" key="1">
    <source>
        <dbReference type="EMBL" id="CAD7201997.1"/>
    </source>
</evidence>
<proteinExistence type="predicted"/>
<gene>
    <name evidence="1" type="ORF">TDIB3V08_LOCUS8186</name>
</gene>
<sequence length="213" mass="23636">MLLMKRLQERESIGSNKDSFLRFTFILSVSHYPSGLYANVFGIKPRYIRPGVEPGRFSPSSVVLCFESDVFSGSLADEISGPELIKTWSHPSALGSAKHVQLCLSFLRRSPSEPPVRVSRGPESMRASRWTTQDAGARLAFSPGPLRYWVTRVLDGAVCCCVSCSCACLAVCIFCSRQLSAKAKQLLLPSPRKHMVLPGTGELDVRRYYPRSF</sequence>
<organism evidence="1">
    <name type="scientific">Timema douglasi</name>
    <name type="common">Walking stick</name>
    <dbReference type="NCBI Taxonomy" id="61478"/>
    <lineage>
        <taxon>Eukaryota</taxon>
        <taxon>Metazoa</taxon>
        <taxon>Ecdysozoa</taxon>
        <taxon>Arthropoda</taxon>
        <taxon>Hexapoda</taxon>
        <taxon>Insecta</taxon>
        <taxon>Pterygota</taxon>
        <taxon>Neoptera</taxon>
        <taxon>Polyneoptera</taxon>
        <taxon>Phasmatodea</taxon>
        <taxon>Timematodea</taxon>
        <taxon>Timematoidea</taxon>
        <taxon>Timematidae</taxon>
        <taxon>Timema</taxon>
    </lineage>
</organism>
<reference evidence="1" key="1">
    <citation type="submission" date="2020-11" db="EMBL/GenBank/DDBJ databases">
        <authorList>
            <person name="Tran Van P."/>
        </authorList>
    </citation>
    <scope>NUCLEOTIDE SEQUENCE</scope>
</reference>
<accession>A0A7R8VSS4</accession>
<dbReference type="AlphaFoldDB" id="A0A7R8VSS4"/>
<dbReference type="EMBL" id="OA568884">
    <property type="protein sequence ID" value="CAD7201997.1"/>
    <property type="molecule type" value="Genomic_DNA"/>
</dbReference>
<name>A0A7R8VSS4_TIMDO</name>